<dbReference type="Proteomes" id="UP000054800">
    <property type="component" value="Unassembled WGS sequence"/>
</dbReference>
<protein>
    <submittedName>
        <fullName evidence="1">Uncharacterized protein</fullName>
    </submittedName>
</protein>
<dbReference type="EMBL" id="LMVH01000001">
    <property type="protein sequence ID" value="KUL99608.1"/>
    <property type="molecule type" value="Genomic_DNA"/>
</dbReference>
<gene>
    <name evidence="1" type="ORF">RO03_08890</name>
</gene>
<reference evidence="1 2" key="1">
    <citation type="submission" date="2015-10" db="EMBL/GenBank/DDBJ databases">
        <authorList>
            <person name="Gilbert D.G."/>
        </authorList>
    </citation>
    <scope>NUCLEOTIDE SEQUENCE [LARGE SCALE GENOMIC DNA]</scope>
    <source>
        <strain evidence="1 2">ChDC F311</strain>
    </source>
</reference>
<evidence type="ECO:0000313" key="2">
    <source>
        <dbReference type="Proteomes" id="UP000054800"/>
    </source>
</evidence>
<name>A0A101K6W2_FUSNC</name>
<evidence type="ECO:0000313" key="1">
    <source>
        <dbReference type="EMBL" id="KUL99608.1"/>
    </source>
</evidence>
<organism evidence="1 2">
    <name type="scientific">Fusobacterium nucleatum subsp. nucleatum</name>
    <dbReference type="NCBI Taxonomy" id="76856"/>
    <lineage>
        <taxon>Bacteria</taxon>
        <taxon>Fusobacteriati</taxon>
        <taxon>Fusobacteriota</taxon>
        <taxon>Fusobacteriia</taxon>
        <taxon>Fusobacteriales</taxon>
        <taxon>Fusobacteriaceae</taxon>
        <taxon>Fusobacterium</taxon>
    </lineage>
</organism>
<accession>A0A101K6W2</accession>
<dbReference type="RefSeq" id="WP_059222974.1">
    <property type="nucleotide sequence ID" value="NZ_CP056014.1"/>
</dbReference>
<sequence length="659" mass="78088">MSLFDIFNKTNRKIIPLSLYLGYEQDDEDTEKNDKDMTFANSNDFPEELFDKIIIMTKRLHEMGVYEEKEIVRFIIPKILKALEAGEILSGVSISSFDTTGVVFGENYAGCLYKGETKKGNEILYKVPYQLIFYHSKKEDNYFICKTKNGLELRQNKVSITNSDDKEHIIKNTKSINLTKMGMKELKDSFSILFMYIKMNILLKMKKLGYLDFIEKIAEFFCSSMEKDEFISYAKQYFALSIDKEKNPLAYVLLPFKDFLSELLIRNNCSTSFFTSYADIIKWIKERTKIKIDIQKEYHDHIEFIKDVSNILISKGYYLYFLIKEDFFHKTSLLIGKQKGIFENNSNFSYEITSLSDDLIEHYIEDISRERKIRELVKRFFQIINIVDIQSMMMNIRGNRVLDYALVKNYYLSVVYSDEDMNIYNVLGKLLSKYAMPDLIKNTTAFDATLDNLYFLEFESVNPVDRAILYADLIRQNKKLLYSFEVGDYFYLGIIEDNIEIKDNFIEYVNNLLEMKEIENYVIYDNKNKEMFVNLLSGIDLLVESEFSYTQKDIREKFYKENSENISIEDADKYLSRIVLEKSEIKICVSNYYEDEEELEFTIKAENRKYFTNQDLIFQIQRYLAEKIDFTKIFSSKICISGLRLSIDRDKYYLFWNCV</sequence>
<comment type="caution">
    <text evidence="1">The sequence shown here is derived from an EMBL/GenBank/DDBJ whole genome shotgun (WGS) entry which is preliminary data.</text>
</comment>
<dbReference type="OrthoDB" id="3078677at2"/>
<proteinExistence type="predicted"/>
<dbReference type="AlphaFoldDB" id="A0A101K6W2"/>